<organism evidence="1 2">
    <name type="scientific">Kitasatospora kifunensis</name>
    <name type="common">Streptomyces kifunensis</name>
    <dbReference type="NCBI Taxonomy" id="58351"/>
    <lineage>
        <taxon>Bacteria</taxon>
        <taxon>Bacillati</taxon>
        <taxon>Actinomycetota</taxon>
        <taxon>Actinomycetes</taxon>
        <taxon>Kitasatosporales</taxon>
        <taxon>Streptomycetaceae</taxon>
        <taxon>Kitasatospora</taxon>
    </lineage>
</organism>
<dbReference type="NCBIfam" id="NF033521">
    <property type="entry name" value="lasso_leader_L3"/>
    <property type="match status" value="1"/>
</dbReference>
<reference evidence="1 2" key="1">
    <citation type="submission" date="2020-08" db="EMBL/GenBank/DDBJ databases">
        <title>Sequencing the genomes of 1000 actinobacteria strains.</title>
        <authorList>
            <person name="Klenk H.-P."/>
        </authorList>
    </citation>
    <scope>NUCLEOTIDE SEQUENCE [LARGE SCALE GENOMIC DNA]</scope>
    <source>
        <strain evidence="1 2">DSM 41654</strain>
    </source>
</reference>
<keyword evidence="2" id="KW-1185">Reference proteome</keyword>
<evidence type="ECO:0000313" key="2">
    <source>
        <dbReference type="Proteomes" id="UP000540506"/>
    </source>
</evidence>
<evidence type="ECO:0008006" key="3">
    <source>
        <dbReference type="Google" id="ProtNLM"/>
    </source>
</evidence>
<dbReference type="Proteomes" id="UP000540506">
    <property type="component" value="Unassembled WGS sequence"/>
</dbReference>
<gene>
    <name evidence="1" type="ORF">FHR34_008172</name>
</gene>
<comment type="caution">
    <text evidence="1">The sequence shown here is derived from an EMBL/GenBank/DDBJ whole genome shotgun (WGS) entry which is preliminary data.</text>
</comment>
<protein>
    <recommendedName>
        <fullName evidence="3">Lasso peptide</fullName>
    </recommendedName>
</protein>
<dbReference type="AlphaFoldDB" id="A0A7W7RBT6"/>
<accession>A0A7W7RBT6</accession>
<dbReference type="RefSeq" id="WP_184947048.1">
    <property type="nucleotide sequence ID" value="NZ_JACHJV010000004.1"/>
</dbReference>
<name>A0A7W7RBT6_KITKI</name>
<evidence type="ECO:0000313" key="1">
    <source>
        <dbReference type="EMBL" id="MBB4929073.1"/>
    </source>
</evidence>
<proteinExistence type="predicted"/>
<sequence length="47" mass="5012">MDIVTSPETVNENSYVAPNLDDLGDVTEVTLGSGGFNNPDSTMYFQG</sequence>
<dbReference type="EMBL" id="JACHJV010000004">
    <property type="protein sequence ID" value="MBB4929073.1"/>
    <property type="molecule type" value="Genomic_DNA"/>
</dbReference>